<dbReference type="EMBL" id="GBXM01048305">
    <property type="protein sequence ID" value="JAH60272.1"/>
    <property type="molecule type" value="Transcribed_RNA"/>
</dbReference>
<name>A0A0E9TQG0_ANGAN</name>
<accession>A0A0E9TQG0</accession>
<reference evidence="1" key="1">
    <citation type="submission" date="2014-11" db="EMBL/GenBank/DDBJ databases">
        <authorList>
            <person name="Amaro Gonzalez C."/>
        </authorList>
    </citation>
    <scope>NUCLEOTIDE SEQUENCE</scope>
</reference>
<sequence>MFKIRIINEITQFFDRSVYRKLVESTNKSKQAVYQVFRLNN</sequence>
<dbReference type="AlphaFoldDB" id="A0A0E9TQG0"/>
<proteinExistence type="predicted"/>
<protein>
    <submittedName>
        <fullName evidence="1">Uncharacterized protein</fullName>
    </submittedName>
</protein>
<evidence type="ECO:0000313" key="1">
    <source>
        <dbReference type="EMBL" id="JAH54963.1"/>
    </source>
</evidence>
<dbReference type="EMBL" id="GBXM01053614">
    <property type="protein sequence ID" value="JAH54963.1"/>
    <property type="molecule type" value="Transcribed_RNA"/>
</dbReference>
<reference evidence="1" key="2">
    <citation type="journal article" date="2015" name="Fish Shellfish Immunol.">
        <title>Early steps in the European eel (Anguilla anguilla)-Vibrio vulnificus interaction in the gills: Role of the RtxA13 toxin.</title>
        <authorList>
            <person name="Callol A."/>
            <person name="Pajuelo D."/>
            <person name="Ebbesson L."/>
            <person name="Teles M."/>
            <person name="MacKenzie S."/>
            <person name="Amaro C."/>
        </authorList>
    </citation>
    <scope>NUCLEOTIDE SEQUENCE</scope>
</reference>
<organism evidence="1">
    <name type="scientific">Anguilla anguilla</name>
    <name type="common">European freshwater eel</name>
    <name type="synonym">Muraena anguilla</name>
    <dbReference type="NCBI Taxonomy" id="7936"/>
    <lineage>
        <taxon>Eukaryota</taxon>
        <taxon>Metazoa</taxon>
        <taxon>Chordata</taxon>
        <taxon>Craniata</taxon>
        <taxon>Vertebrata</taxon>
        <taxon>Euteleostomi</taxon>
        <taxon>Actinopterygii</taxon>
        <taxon>Neopterygii</taxon>
        <taxon>Teleostei</taxon>
        <taxon>Anguilliformes</taxon>
        <taxon>Anguillidae</taxon>
        <taxon>Anguilla</taxon>
    </lineage>
</organism>